<sequence length="807" mass="90354">MFKNYLTIALRTLWRNKGYAAINSVGLSVAFCISIFLFLTAYLQLTFDSFHEEKDRIYQAYFFSNDPERASRSGGMPMPLAPTLKAEFEEVEAAARVMTLRKSSVAYQDKRMDKEVYMTDPDFLNMFSFPLLKGNKETAFSDLSSILISESLAQTLFGNDEPLGKVVQIGNEGKQKGYIVSGVLADAPYNSSIRYDAFIRIDNHPNFTHDQANWGSNSHKVFIKIAPQAKQATLENKLKLFSQKYFSSNIEVLQKKGAKPDKLGDIFALRLQPLTKVHFDTEISNGPPIAIVYALMGIAFFILLIACINFINLSVARSFTRAREVGVRKTLGALKSQLFVQIWSESTLLCFIGFLVGVLLAYQLLPEFNTMFNAQIKLAHIWEPGFIGLIVGVFFMVTLLAGGYPALLMAKFNPVEVLKGKISLKRPGFLRNSLIVMQFVMSSLLASCTLIALQQLDYLRTRPLGFVKEQVISIPVGNQENGRQVLKRMRAKLATDPTVLAVTGSGINLGRGKDRVTSRAVIAFTHKGQQIQTDWLLVDYDYLKTLQIPLQEGREFDPAYPSDSLDRIIISASMAKAMGGQELVGSYLRNEADSAGTKYQIIGVVPDFHLYNLSNGVIPITMHLSNTESIHYIFVRVASQNLKQSLDKLQHAWKEVAPQSEFIGTFLDENVNEWYREEEMLSQIFSLASGVAILLSCVGLFAMALLVTEQRTKEIGIRKVLGAGVPSLILLLSKDFIKLVLIALCMALPLAWFMMKQWLNEYPYRIEISLWIFVAVALAALLITFLTIGFQSMKAAFMNPVKSLRSE</sequence>
<feature type="transmembrane region" description="Helical" evidence="6">
    <location>
        <begin position="290"/>
        <end position="313"/>
    </location>
</feature>
<evidence type="ECO:0000259" key="8">
    <source>
        <dbReference type="Pfam" id="PF12704"/>
    </source>
</evidence>
<feature type="transmembrane region" description="Helical" evidence="6">
    <location>
        <begin position="684"/>
        <end position="708"/>
    </location>
</feature>
<organism evidence="9 10">
    <name type="scientific">Rhodocytophaga rosea</name>
    <dbReference type="NCBI Taxonomy" id="2704465"/>
    <lineage>
        <taxon>Bacteria</taxon>
        <taxon>Pseudomonadati</taxon>
        <taxon>Bacteroidota</taxon>
        <taxon>Cytophagia</taxon>
        <taxon>Cytophagales</taxon>
        <taxon>Rhodocytophagaceae</taxon>
        <taxon>Rhodocytophaga</taxon>
    </lineage>
</organism>
<dbReference type="InterPro" id="IPR003838">
    <property type="entry name" value="ABC3_permease_C"/>
</dbReference>
<keyword evidence="2" id="KW-1003">Cell membrane</keyword>
<feature type="domain" description="ABC3 transporter permease C-terminal" evidence="7">
    <location>
        <begin position="687"/>
        <end position="800"/>
    </location>
</feature>
<evidence type="ECO:0000256" key="6">
    <source>
        <dbReference type="SAM" id="Phobius"/>
    </source>
</evidence>
<dbReference type="PANTHER" id="PTHR30572:SF18">
    <property type="entry name" value="ABC-TYPE MACROLIDE FAMILY EXPORT SYSTEM PERMEASE COMPONENT 2"/>
    <property type="match status" value="1"/>
</dbReference>
<dbReference type="Pfam" id="PF12704">
    <property type="entry name" value="MacB_PCD"/>
    <property type="match status" value="2"/>
</dbReference>
<keyword evidence="5 6" id="KW-0472">Membrane</keyword>
<feature type="transmembrane region" description="Helical" evidence="6">
    <location>
        <begin position="736"/>
        <end position="755"/>
    </location>
</feature>
<dbReference type="InterPro" id="IPR050250">
    <property type="entry name" value="Macrolide_Exporter_MacB"/>
</dbReference>
<keyword evidence="10" id="KW-1185">Reference proteome</keyword>
<protein>
    <submittedName>
        <fullName evidence="9">FtsX-like permease family protein</fullName>
    </submittedName>
</protein>
<dbReference type="Pfam" id="PF02687">
    <property type="entry name" value="FtsX"/>
    <property type="match status" value="2"/>
</dbReference>
<evidence type="ECO:0000256" key="1">
    <source>
        <dbReference type="ARBA" id="ARBA00004651"/>
    </source>
</evidence>
<dbReference type="GO" id="GO:0022857">
    <property type="term" value="F:transmembrane transporter activity"/>
    <property type="evidence" value="ECO:0007669"/>
    <property type="project" value="TreeGrafter"/>
</dbReference>
<proteinExistence type="predicted"/>
<keyword evidence="3 6" id="KW-0812">Transmembrane</keyword>
<feature type="domain" description="MacB-like periplasmic core" evidence="8">
    <location>
        <begin position="25"/>
        <end position="239"/>
    </location>
</feature>
<dbReference type="PANTHER" id="PTHR30572">
    <property type="entry name" value="MEMBRANE COMPONENT OF TRANSPORTER-RELATED"/>
    <property type="match status" value="1"/>
</dbReference>
<feature type="transmembrane region" description="Helical" evidence="6">
    <location>
        <begin position="21"/>
        <end position="43"/>
    </location>
</feature>
<evidence type="ECO:0000259" key="7">
    <source>
        <dbReference type="Pfam" id="PF02687"/>
    </source>
</evidence>
<feature type="domain" description="MacB-like periplasmic core" evidence="8">
    <location>
        <begin position="521"/>
        <end position="641"/>
    </location>
</feature>
<feature type="transmembrane region" description="Helical" evidence="6">
    <location>
        <begin position="385"/>
        <end position="408"/>
    </location>
</feature>
<reference evidence="9 10" key="1">
    <citation type="submission" date="2020-01" db="EMBL/GenBank/DDBJ databases">
        <authorList>
            <person name="Kim M.K."/>
        </authorList>
    </citation>
    <scope>NUCLEOTIDE SEQUENCE [LARGE SCALE GENOMIC DNA]</scope>
    <source>
        <strain evidence="9 10">172606-1</strain>
    </source>
</reference>
<dbReference type="EMBL" id="CP048222">
    <property type="protein sequence ID" value="QHT72164.1"/>
    <property type="molecule type" value="Genomic_DNA"/>
</dbReference>
<evidence type="ECO:0000256" key="2">
    <source>
        <dbReference type="ARBA" id="ARBA00022475"/>
    </source>
</evidence>
<evidence type="ECO:0000313" key="10">
    <source>
        <dbReference type="Proteomes" id="UP000480178"/>
    </source>
</evidence>
<comment type="subcellular location">
    <subcellularLocation>
        <location evidence="1">Cell membrane</location>
        <topology evidence="1">Multi-pass membrane protein</topology>
    </subcellularLocation>
</comment>
<evidence type="ECO:0000256" key="4">
    <source>
        <dbReference type="ARBA" id="ARBA00022989"/>
    </source>
</evidence>
<feature type="transmembrane region" description="Helical" evidence="6">
    <location>
        <begin position="429"/>
        <end position="453"/>
    </location>
</feature>
<name>A0A6C0GWF7_9BACT</name>
<dbReference type="InterPro" id="IPR025857">
    <property type="entry name" value="MacB_PCD"/>
</dbReference>
<dbReference type="AlphaFoldDB" id="A0A6C0GWF7"/>
<dbReference type="GO" id="GO:0005886">
    <property type="term" value="C:plasma membrane"/>
    <property type="evidence" value="ECO:0007669"/>
    <property type="project" value="UniProtKB-SubCell"/>
</dbReference>
<dbReference type="KEGG" id="rhoz:GXP67_25400"/>
<keyword evidence="4 6" id="KW-1133">Transmembrane helix</keyword>
<feature type="domain" description="ABC3 transporter permease C-terminal" evidence="7">
    <location>
        <begin position="297"/>
        <end position="414"/>
    </location>
</feature>
<feature type="transmembrane region" description="Helical" evidence="6">
    <location>
        <begin position="338"/>
        <end position="365"/>
    </location>
</feature>
<gene>
    <name evidence="9" type="ORF">GXP67_25400</name>
</gene>
<evidence type="ECO:0000256" key="3">
    <source>
        <dbReference type="ARBA" id="ARBA00022692"/>
    </source>
</evidence>
<evidence type="ECO:0000256" key="5">
    <source>
        <dbReference type="ARBA" id="ARBA00023136"/>
    </source>
</evidence>
<accession>A0A6C0GWF7</accession>
<evidence type="ECO:0000313" key="9">
    <source>
        <dbReference type="EMBL" id="QHT72164.1"/>
    </source>
</evidence>
<dbReference type="Proteomes" id="UP000480178">
    <property type="component" value="Chromosome"/>
</dbReference>
<feature type="transmembrane region" description="Helical" evidence="6">
    <location>
        <begin position="770"/>
        <end position="790"/>
    </location>
</feature>